<evidence type="ECO:0000256" key="1">
    <source>
        <dbReference type="ARBA" id="ARBA00002290"/>
    </source>
</evidence>
<evidence type="ECO:0000256" key="12">
    <source>
        <dbReference type="ARBA" id="ARBA00033103"/>
    </source>
</evidence>
<dbReference type="GO" id="GO:0005524">
    <property type="term" value="F:ATP binding"/>
    <property type="evidence" value="ECO:0007669"/>
    <property type="project" value="UniProtKB-KW"/>
</dbReference>
<dbReference type="Gene3D" id="2.60.34.10">
    <property type="entry name" value="Substrate Binding Domain Of DNAk, Chain A, domain 1"/>
    <property type="match status" value="1"/>
</dbReference>
<dbReference type="PROSITE" id="PS50234">
    <property type="entry name" value="VWFA"/>
    <property type="match status" value="1"/>
</dbReference>
<evidence type="ECO:0000256" key="10">
    <source>
        <dbReference type="ARBA" id="ARBA00030019"/>
    </source>
</evidence>
<dbReference type="RefSeq" id="WP_044039303.1">
    <property type="nucleotide sequence ID" value="NZ_HG917868.1"/>
</dbReference>
<protein>
    <recommendedName>
        <fullName evidence="3">Chaperone protein DnaK</fullName>
    </recommendedName>
    <alternativeName>
        <fullName evidence="4">Chaperone protein dnaK</fullName>
    </alternativeName>
    <alternativeName>
        <fullName evidence="12">HSP70</fullName>
    </alternativeName>
    <alternativeName>
        <fullName evidence="11">Heat shock 70 kDa protein</fullName>
    </alternativeName>
    <alternativeName>
        <fullName evidence="10">Heat shock protein 70</fullName>
    </alternativeName>
</protein>
<evidence type="ECO:0000256" key="11">
    <source>
        <dbReference type="ARBA" id="ARBA00030945"/>
    </source>
</evidence>
<evidence type="ECO:0000313" key="16">
    <source>
        <dbReference type="Proteomes" id="UP000019426"/>
    </source>
</evidence>
<keyword evidence="8" id="KW-0346">Stress response</keyword>
<dbReference type="SUPFAM" id="SSF100920">
    <property type="entry name" value="Heat shock protein 70kD (HSP70), peptide-binding domain"/>
    <property type="match status" value="1"/>
</dbReference>
<keyword evidence="5" id="KW-0597">Phosphoprotein</keyword>
<feature type="domain" description="VWFA" evidence="14">
    <location>
        <begin position="501"/>
        <end position="669"/>
    </location>
</feature>
<dbReference type="InterPro" id="IPR029047">
    <property type="entry name" value="HSP70_peptide-bd_sf"/>
</dbReference>
<dbReference type="Pfam" id="PF00012">
    <property type="entry name" value="HSP70"/>
    <property type="match status" value="1"/>
</dbReference>
<sequence length="682" mass="76851">MEYTLGIDVGTSFSSMAVIEKGLPRILRNSEGKRSTPSVIYFDKDRIIVGDEALELWILGEDKISSYFKRNIGNDYFKLTQNGRNYTAEDLTYNIIKKLKRDGEDELGTVIHKAVITVPAYFNNHQREATLNSGIRAGFQDVKIVNEPTAAAIAYGMKNVSGNKTVVVYDLGGGTFDVTLVKIDSKNIEVITSEGDHELGGKEWDDRLALYLVHKFNEDYGIWLLDNMDTYKNLLIKCEKYKKELSIRNKIVVNLNYFGHRGRYEITSEIFKEISKDLLERTMTLTKKIILESNYNIEDIDGILLVGGSCKMPMIKEAIRNHFKKEPLTGVNLEEAVATGAAIYGELINNKDKNRLTLPKSKKVVDVITHSLGMIARDEDNKEYKNSIIIHKNTKIPAIEKRMYAIETYEDRENYMEVYMMQGESINPEFCTVLGKYSFHGIEAMGSGSALVEITYSYDENSIVSVSAKQIENDKELQLKIERVEEELQFLNNPISEENKTIMIAMDLSGSMCGEPLEMAEKAAIKFIEDSNLSNTEIGIVAFGDKVKVVQSFIKDKALLVKAVRKLKTIDVGVGTSNQPLSYALKEFNGINTLKYLVVLTDGQWYGFNNRNSLKLAKQCHDENIEIIALGFGEAEESFLKAIASCDENALYTSLNNISGCFSRIAKEISKAKKGKHIKIFK</sequence>
<evidence type="ECO:0000256" key="5">
    <source>
        <dbReference type="ARBA" id="ARBA00022553"/>
    </source>
</evidence>
<dbReference type="SUPFAM" id="SSF53300">
    <property type="entry name" value="vWA-like"/>
    <property type="match status" value="1"/>
</dbReference>
<comment type="similarity">
    <text evidence="2 13">Belongs to the heat shock protein 70 family.</text>
</comment>
<dbReference type="CDD" id="cd24029">
    <property type="entry name" value="ASKHA_NBD_HSP70_DnaK_HscA_HscC"/>
    <property type="match status" value="1"/>
</dbReference>
<reference evidence="15 16" key="1">
    <citation type="submission" date="2013-11" db="EMBL/GenBank/DDBJ databases">
        <title>Complete genome sequence of Clostridum sp. M2/40.</title>
        <authorList>
            <person name="Wibberg D."/>
            <person name="Puehler A."/>
            <person name="Schlueter A."/>
        </authorList>
    </citation>
    <scope>NUCLEOTIDE SEQUENCE [LARGE SCALE GENOMIC DNA]</scope>
    <source>
        <strain evidence="16">M2/40</strain>
    </source>
</reference>
<keyword evidence="7 13" id="KW-0067">ATP-binding</keyword>
<evidence type="ECO:0000256" key="4">
    <source>
        <dbReference type="ARBA" id="ARBA00017249"/>
    </source>
</evidence>
<dbReference type="PRINTS" id="PR00301">
    <property type="entry name" value="HEATSHOCK70"/>
</dbReference>
<dbReference type="Gene3D" id="3.30.420.40">
    <property type="match status" value="2"/>
</dbReference>
<dbReference type="InterPro" id="IPR013126">
    <property type="entry name" value="Hsp_70_fam"/>
</dbReference>
<dbReference type="PATRIC" id="fig|1216932.3.peg.2336"/>
<keyword evidence="9" id="KW-0143">Chaperone</keyword>
<dbReference type="Pfam" id="PF00092">
    <property type="entry name" value="VWA"/>
    <property type="match status" value="1"/>
</dbReference>
<evidence type="ECO:0000313" key="15">
    <source>
        <dbReference type="EMBL" id="CDM69495.1"/>
    </source>
</evidence>
<gene>
    <name evidence="15" type="primary">dnaK5</name>
    <name evidence="15" type="ORF">CM240_2358</name>
</gene>
<evidence type="ECO:0000256" key="8">
    <source>
        <dbReference type="ARBA" id="ARBA00023016"/>
    </source>
</evidence>
<keyword evidence="16" id="KW-1185">Reference proteome</keyword>
<evidence type="ECO:0000256" key="9">
    <source>
        <dbReference type="ARBA" id="ARBA00023186"/>
    </source>
</evidence>
<dbReference type="AlphaFoldDB" id="W6SIL0"/>
<dbReference type="InterPro" id="IPR018181">
    <property type="entry name" value="Heat_shock_70_CS"/>
</dbReference>
<dbReference type="STRING" id="1216932.CM240_2358"/>
<evidence type="ECO:0000259" key="14">
    <source>
        <dbReference type="PROSITE" id="PS50234"/>
    </source>
</evidence>
<dbReference type="Proteomes" id="UP000019426">
    <property type="component" value="Chromosome M2/40_rep1"/>
</dbReference>
<dbReference type="eggNOG" id="COG0443">
    <property type="taxonomic scope" value="Bacteria"/>
</dbReference>
<dbReference type="PROSITE" id="PS00329">
    <property type="entry name" value="HSP70_2"/>
    <property type="match status" value="1"/>
</dbReference>
<evidence type="ECO:0000256" key="13">
    <source>
        <dbReference type="RuleBase" id="RU003322"/>
    </source>
</evidence>
<dbReference type="GO" id="GO:0140662">
    <property type="term" value="F:ATP-dependent protein folding chaperone"/>
    <property type="evidence" value="ECO:0007669"/>
    <property type="project" value="InterPro"/>
</dbReference>
<proteinExistence type="inferred from homology"/>
<evidence type="ECO:0000256" key="6">
    <source>
        <dbReference type="ARBA" id="ARBA00022741"/>
    </source>
</evidence>
<dbReference type="EMBL" id="HG917868">
    <property type="protein sequence ID" value="CDM69495.1"/>
    <property type="molecule type" value="Genomic_DNA"/>
</dbReference>
<dbReference type="FunFam" id="3.30.420.40:FF:000071">
    <property type="entry name" value="Molecular chaperone DnaK"/>
    <property type="match status" value="1"/>
</dbReference>
<accession>W6SIL0</accession>
<dbReference type="SUPFAM" id="SSF53067">
    <property type="entry name" value="Actin-like ATPase domain"/>
    <property type="match status" value="2"/>
</dbReference>
<dbReference type="SMART" id="SM00327">
    <property type="entry name" value="VWA"/>
    <property type="match status" value="1"/>
</dbReference>
<dbReference type="CDD" id="cd00198">
    <property type="entry name" value="vWFA"/>
    <property type="match status" value="1"/>
</dbReference>
<dbReference type="InterPro" id="IPR002035">
    <property type="entry name" value="VWF_A"/>
</dbReference>
<comment type="function">
    <text evidence="1">Acts as a chaperone.</text>
</comment>
<dbReference type="KEGG" id="clt:CM240_2358"/>
<keyword evidence="6 13" id="KW-0547">Nucleotide-binding</keyword>
<evidence type="ECO:0000256" key="7">
    <source>
        <dbReference type="ARBA" id="ARBA00022840"/>
    </source>
</evidence>
<dbReference type="PANTHER" id="PTHR19375">
    <property type="entry name" value="HEAT SHOCK PROTEIN 70KDA"/>
    <property type="match status" value="1"/>
</dbReference>
<organism evidence="15 16">
    <name type="scientific">Clostridium bornimense</name>
    <dbReference type="NCBI Taxonomy" id="1216932"/>
    <lineage>
        <taxon>Bacteria</taxon>
        <taxon>Bacillati</taxon>
        <taxon>Bacillota</taxon>
        <taxon>Clostridia</taxon>
        <taxon>Eubacteriales</taxon>
        <taxon>Clostridiaceae</taxon>
        <taxon>Clostridium</taxon>
    </lineage>
</organism>
<dbReference type="Gene3D" id="3.90.640.10">
    <property type="entry name" value="Actin, Chain A, domain 4"/>
    <property type="match status" value="1"/>
</dbReference>
<name>W6SIL0_9CLOT</name>
<evidence type="ECO:0000256" key="3">
    <source>
        <dbReference type="ARBA" id="ARBA00014415"/>
    </source>
</evidence>
<dbReference type="HOGENOM" id="CLU_005965_7_2_9"/>
<dbReference type="InterPro" id="IPR043129">
    <property type="entry name" value="ATPase_NBD"/>
</dbReference>
<dbReference type="Gene3D" id="3.40.50.410">
    <property type="entry name" value="von Willebrand factor, type A domain"/>
    <property type="match status" value="1"/>
</dbReference>
<evidence type="ECO:0000256" key="2">
    <source>
        <dbReference type="ARBA" id="ARBA00007381"/>
    </source>
</evidence>
<dbReference type="OrthoDB" id="9766019at2"/>
<dbReference type="InterPro" id="IPR036465">
    <property type="entry name" value="vWFA_dom_sf"/>
</dbReference>